<dbReference type="PROSITE" id="PS00523">
    <property type="entry name" value="SULFATASE_1"/>
    <property type="match status" value="1"/>
</dbReference>
<dbReference type="OMA" id="FTESHAC"/>
<dbReference type="HOGENOM" id="CLU_006332_3_2_1"/>
<dbReference type="InParanoid" id="E9I5C0"/>
<dbReference type="Proteomes" id="UP000000305">
    <property type="component" value="Unassembled WGS sequence"/>
</dbReference>
<dbReference type="GO" id="GO:0016787">
    <property type="term" value="F:hydrolase activity"/>
    <property type="evidence" value="ECO:0007669"/>
    <property type="project" value="UniProtKB-KW"/>
</dbReference>
<evidence type="ECO:0000256" key="1">
    <source>
        <dbReference type="ARBA" id="ARBA00001913"/>
    </source>
</evidence>
<evidence type="ECO:0000256" key="3">
    <source>
        <dbReference type="ARBA" id="ARBA00022723"/>
    </source>
</evidence>
<evidence type="ECO:0000256" key="4">
    <source>
        <dbReference type="ARBA" id="ARBA00022801"/>
    </source>
</evidence>
<sequence length="125" mass="13417">PNIVLINCDDLGWGDLACYGGTAIKTPHLDALAGRGVRFTESHACDSVCTPSRAGLLTGRYPKRMGLDFPLNAGATGLNAFETTLPQALKLRGYHTAMVGKWHLGDYTKDKGLNPTNFGFDSYLG</sequence>
<comment type="similarity">
    <text evidence="2">Belongs to the sulfatase family.</text>
</comment>
<keyword evidence="3" id="KW-0479">Metal-binding</keyword>
<dbReference type="Gene3D" id="3.40.720.10">
    <property type="entry name" value="Alkaline Phosphatase, subunit A"/>
    <property type="match status" value="1"/>
</dbReference>
<dbReference type="GO" id="GO:0046872">
    <property type="term" value="F:metal ion binding"/>
    <property type="evidence" value="ECO:0007669"/>
    <property type="project" value="UniProtKB-KW"/>
</dbReference>
<proteinExistence type="inferred from homology"/>
<keyword evidence="4" id="KW-0378">Hydrolase</keyword>
<reference evidence="7 8" key="1">
    <citation type="journal article" date="2011" name="Science">
        <title>The ecoresponsive genome of Daphnia pulex.</title>
        <authorList>
            <person name="Colbourne J.K."/>
            <person name="Pfrender M.E."/>
            <person name="Gilbert D."/>
            <person name="Thomas W.K."/>
            <person name="Tucker A."/>
            <person name="Oakley T.H."/>
            <person name="Tokishita S."/>
            <person name="Aerts A."/>
            <person name="Arnold G.J."/>
            <person name="Basu M.K."/>
            <person name="Bauer D.J."/>
            <person name="Caceres C.E."/>
            <person name="Carmel L."/>
            <person name="Casola C."/>
            <person name="Choi J.H."/>
            <person name="Detter J.C."/>
            <person name="Dong Q."/>
            <person name="Dusheyko S."/>
            <person name="Eads B.D."/>
            <person name="Frohlich T."/>
            <person name="Geiler-Samerotte K.A."/>
            <person name="Gerlach D."/>
            <person name="Hatcher P."/>
            <person name="Jogdeo S."/>
            <person name="Krijgsveld J."/>
            <person name="Kriventseva E.V."/>
            <person name="Kultz D."/>
            <person name="Laforsch C."/>
            <person name="Lindquist E."/>
            <person name="Lopez J."/>
            <person name="Manak J.R."/>
            <person name="Muller J."/>
            <person name="Pangilinan J."/>
            <person name="Patwardhan R.P."/>
            <person name="Pitluck S."/>
            <person name="Pritham E.J."/>
            <person name="Rechtsteiner A."/>
            <person name="Rho M."/>
            <person name="Rogozin I.B."/>
            <person name="Sakarya O."/>
            <person name="Salamov A."/>
            <person name="Schaack S."/>
            <person name="Shapiro H."/>
            <person name="Shiga Y."/>
            <person name="Skalitzky C."/>
            <person name="Smith Z."/>
            <person name="Souvorov A."/>
            <person name="Sung W."/>
            <person name="Tang Z."/>
            <person name="Tsuchiya D."/>
            <person name="Tu H."/>
            <person name="Vos H."/>
            <person name="Wang M."/>
            <person name="Wolf Y.I."/>
            <person name="Yamagata H."/>
            <person name="Yamada T."/>
            <person name="Ye Y."/>
            <person name="Shaw J.R."/>
            <person name="Andrews J."/>
            <person name="Crease T.J."/>
            <person name="Tang H."/>
            <person name="Lucas S.M."/>
            <person name="Robertson H.M."/>
            <person name="Bork P."/>
            <person name="Koonin E.V."/>
            <person name="Zdobnov E.M."/>
            <person name="Grigoriev I.V."/>
            <person name="Lynch M."/>
            <person name="Boore J.L."/>
        </authorList>
    </citation>
    <scope>NUCLEOTIDE SEQUENCE [LARGE SCALE GENOMIC DNA]</scope>
</reference>
<evidence type="ECO:0000259" key="6">
    <source>
        <dbReference type="Pfam" id="PF00884"/>
    </source>
</evidence>
<evidence type="ECO:0000313" key="8">
    <source>
        <dbReference type="Proteomes" id="UP000000305"/>
    </source>
</evidence>
<dbReference type="STRING" id="6669.E9I5C0"/>
<dbReference type="InterPro" id="IPR024607">
    <property type="entry name" value="Sulfatase_CS"/>
</dbReference>
<organism evidence="7 8">
    <name type="scientific">Daphnia pulex</name>
    <name type="common">Water flea</name>
    <dbReference type="NCBI Taxonomy" id="6669"/>
    <lineage>
        <taxon>Eukaryota</taxon>
        <taxon>Metazoa</taxon>
        <taxon>Ecdysozoa</taxon>
        <taxon>Arthropoda</taxon>
        <taxon>Crustacea</taxon>
        <taxon>Branchiopoda</taxon>
        <taxon>Diplostraca</taxon>
        <taxon>Cladocera</taxon>
        <taxon>Anomopoda</taxon>
        <taxon>Daphniidae</taxon>
        <taxon>Daphnia</taxon>
    </lineage>
</organism>
<dbReference type="EMBL" id="GL735548">
    <property type="protein sequence ID" value="EFX60811.1"/>
    <property type="molecule type" value="Genomic_DNA"/>
</dbReference>
<dbReference type="PANTHER" id="PTHR42693:SF53">
    <property type="entry name" value="ENDO-4-O-SULFATASE"/>
    <property type="match status" value="1"/>
</dbReference>
<dbReference type="SUPFAM" id="SSF53649">
    <property type="entry name" value="Alkaline phosphatase-like"/>
    <property type="match status" value="1"/>
</dbReference>
<dbReference type="PANTHER" id="PTHR42693">
    <property type="entry name" value="ARYLSULFATASE FAMILY MEMBER"/>
    <property type="match status" value="1"/>
</dbReference>
<dbReference type="KEGG" id="dpx:DAPPUDRAFT_17868"/>
<feature type="domain" description="Sulfatase N-terminal" evidence="6">
    <location>
        <begin position="1"/>
        <end position="125"/>
    </location>
</feature>
<gene>
    <name evidence="7" type="ORF">DAPPUDRAFT_17868</name>
</gene>
<feature type="non-terminal residue" evidence="7">
    <location>
        <position position="1"/>
    </location>
</feature>
<feature type="non-terminal residue" evidence="7">
    <location>
        <position position="125"/>
    </location>
</feature>
<dbReference type="PhylomeDB" id="E9I5C0"/>
<dbReference type="InterPro" id="IPR000917">
    <property type="entry name" value="Sulfatase_N"/>
</dbReference>
<dbReference type="InterPro" id="IPR017850">
    <property type="entry name" value="Alkaline_phosphatase_core_sf"/>
</dbReference>
<dbReference type="eggNOG" id="KOG3867">
    <property type="taxonomic scope" value="Eukaryota"/>
</dbReference>
<evidence type="ECO:0000313" key="7">
    <source>
        <dbReference type="EMBL" id="EFX60811.1"/>
    </source>
</evidence>
<protein>
    <recommendedName>
        <fullName evidence="6">Sulfatase N-terminal domain-containing protein</fullName>
    </recommendedName>
</protein>
<keyword evidence="5" id="KW-0106">Calcium</keyword>
<evidence type="ECO:0000256" key="2">
    <source>
        <dbReference type="ARBA" id="ARBA00008779"/>
    </source>
</evidence>
<evidence type="ECO:0000256" key="5">
    <source>
        <dbReference type="ARBA" id="ARBA00022837"/>
    </source>
</evidence>
<dbReference type="PROSITE" id="PS00149">
    <property type="entry name" value="SULFATASE_2"/>
    <property type="match status" value="1"/>
</dbReference>
<keyword evidence="8" id="KW-1185">Reference proteome</keyword>
<name>E9I5C0_DAPPU</name>
<dbReference type="AlphaFoldDB" id="E9I5C0"/>
<dbReference type="Pfam" id="PF00884">
    <property type="entry name" value="Sulfatase"/>
    <property type="match status" value="1"/>
</dbReference>
<dbReference type="OrthoDB" id="103349at2759"/>
<dbReference type="InterPro" id="IPR050738">
    <property type="entry name" value="Sulfatase"/>
</dbReference>
<accession>E9I5C0</accession>
<comment type="cofactor">
    <cofactor evidence="1">
        <name>Ca(2+)</name>
        <dbReference type="ChEBI" id="CHEBI:29108"/>
    </cofactor>
</comment>